<evidence type="ECO:0008006" key="4">
    <source>
        <dbReference type="Google" id="ProtNLM"/>
    </source>
</evidence>
<evidence type="ECO:0000313" key="3">
    <source>
        <dbReference type="Proteomes" id="UP000659767"/>
    </source>
</evidence>
<sequence length="127" mass="13553">MTPSVDSTSKPTSACPATKPLSRQNAHTSPTATSPHCHPATHAPDTSRRFTDRVTGLMPRYGRVKHVGSASKGQTSEAWHTAPAEGITAFPAANANVWAEISAADPGPWTLRLATAAEAWRTHRMSR</sequence>
<comment type="caution">
    <text evidence="2">The sequence shown here is derived from an EMBL/GenBank/DDBJ whole genome shotgun (WGS) entry which is preliminary data.</text>
</comment>
<dbReference type="Proteomes" id="UP000659767">
    <property type="component" value="Unassembled WGS sequence"/>
</dbReference>
<proteinExistence type="predicted"/>
<gene>
    <name evidence="2" type="ORF">GCM10010253_26920</name>
</gene>
<reference evidence="3" key="1">
    <citation type="journal article" date="2019" name="Int. J. Syst. Evol. Microbiol.">
        <title>The Global Catalogue of Microorganisms (GCM) 10K type strain sequencing project: providing services to taxonomists for standard genome sequencing and annotation.</title>
        <authorList>
            <consortium name="The Broad Institute Genomics Platform"/>
            <consortium name="The Broad Institute Genome Sequencing Center for Infectious Disease"/>
            <person name="Wu L."/>
            <person name="Ma J."/>
        </authorList>
    </citation>
    <scope>NUCLEOTIDE SEQUENCE [LARGE SCALE GENOMIC DNA]</scope>
    <source>
        <strain evidence="3">JCM 4350</strain>
    </source>
</reference>
<keyword evidence="3" id="KW-1185">Reference proteome</keyword>
<feature type="compositionally biased region" description="Polar residues" evidence="1">
    <location>
        <begin position="1"/>
        <end position="12"/>
    </location>
</feature>
<organism evidence="2 3">
    <name type="scientific">Streptomyces badius</name>
    <dbReference type="NCBI Taxonomy" id="1941"/>
    <lineage>
        <taxon>Bacteria</taxon>
        <taxon>Bacillati</taxon>
        <taxon>Actinomycetota</taxon>
        <taxon>Actinomycetes</taxon>
        <taxon>Kitasatosporales</taxon>
        <taxon>Streptomycetaceae</taxon>
        <taxon>Streptomyces</taxon>
    </lineage>
</organism>
<name>A0ABQ2T3N2_STRBA</name>
<feature type="compositionally biased region" description="Polar residues" evidence="1">
    <location>
        <begin position="21"/>
        <end position="34"/>
    </location>
</feature>
<evidence type="ECO:0000256" key="1">
    <source>
        <dbReference type="SAM" id="MobiDB-lite"/>
    </source>
</evidence>
<dbReference type="EMBL" id="BMSZ01000006">
    <property type="protein sequence ID" value="GGS51089.1"/>
    <property type="molecule type" value="Genomic_DNA"/>
</dbReference>
<accession>A0ABQ2T3N2</accession>
<evidence type="ECO:0000313" key="2">
    <source>
        <dbReference type="EMBL" id="GGS51089.1"/>
    </source>
</evidence>
<protein>
    <recommendedName>
        <fullName evidence="4">DUF397 domain-containing protein</fullName>
    </recommendedName>
</protein>
<feature type="region of interest" description="Disordered" evidence="1">
    <location>
        <begin position="1"/>
        <end position="50"/>
    </location>
</feature>